<protein>
    <submittedName>
        <fullName evidence="2">Uncharacterized protein</fullName>
    </submittedName>
</protein>
<keyword evidence="1" id="KW-0732">Signal</keyword>
<gene>
    <name evidence="2" type="ORF">BDCG_17331</name>
</gene>
<evidence type="ECO:0000256" key="1">
    <source>
        <dbReference type="SAM" id="SignalP"/>
    </source>
</evidence>
<feature type="chain" id="PRO_5045854508" evidence="1">
    <location>
        <begin position="20"/>
        <end position="55"/>
    </location>
</feature>
<proteinExistence type="predicted"/>
<keyword evidence="3" id="KW-1185">Reference proteome</keyword>
<organism evidence="2 3">
    <name type="scientific">Ajellomyces dermatitidis (strain ER-3 / ATCC MYA-2586)</name>
    <name type="common">Blastomyces dermatitidis</name>
    <dbReference type="NCBI Taxonomy" id="559297"/>
    <lineage>
        <taxon>Eukaryota</taxon>
        <taxon>Fungi</taxon>
        <taxon>Dikarya</taxon>
        <taxon>Ascomycota</taxon>
        <taxon>Pezizomycotina</taxon>
        <taxon>Eurotiomycetes</taxon>
        <taxon>Eurotiomycetidae</taxon>
        <taxon>Onygenales</taxon>
        <taxon>Ajellomycetaceae</taxon>
        <taxon>Blastomyces</taxon>
    </lineage>
</organism>
<sequence>MTVLIKLSVLSVSSVALQAYNHPFSAHIISDQIYANMSRFSINDPHITVHFCNLI</sequence>
<reference evidence="3" key="1">
    <citation type="journal article" date="2015" name="PLoS Genet.">
        <title>The dynamic genome and transcriptome of the human fungal pathogen Blastomyces and close relative Emmonsia.</title>
        <authorList>
            <person name="Munoz J.F."/>
            <person name="Gauthier G.M."/>
            <person name="Desjardins C.A."/>
            <person name="Gallo J.E."/>
            <person name="Holder J."/>
            <person name="Sullivan T.D."/>
            <person name="Marty A.J."/>
            <person name="Carmen J.C."/>
            <person name="Chen Z."/>
            <person name="Ding L."/>
            <person name="Gujja S."/>
            <person name="Magrini V."/>
            <person name="Misas E."/>
            <person name="Mitreva M."/>
            <person name="Priest M."/>
            <person name="Saif S."/>
            <person name="Whiston E.A."/>
            <person name="Young S."/>
            <person name="Zeng Q."/>
            <person name="Goldman W.E."/>
            <person name="Mardis E.R."/>
            <person name="Taylor J.W."/>
            <person name="McEwen J.G."/>
            <person name="Clay O.K."/>
            <person name="Klein B.S."/>
            <person name="Cuomo C.A."/>
        </authorList>
    </citation>
    <scope>NUCLEOTIDE SEQUENCE [LARGE SCALE GENOMIC DNA]</scope>
    <source>
        <strain evidence="3">ER-3 / ATCC MYA-2586</strain>
    </source>
</reference>
<dbReference type="EMBL" id="EQ999978">
    <property type="protein sequence ID" value="OAT01989.1"/>
    <property type="molecule type" value="Genomic_DNA"/>
</dbReference>
<dbReference type="RefSeq" id="XP_045281716.1">
    <property type="nucleotide sequence ID" value="XM_045426472.1"/>
</dbReference>
<feature type="non-terminal residue" evidence="2">
    <location>
        <position position="55"/>
    </location>
</feature>
<evidence type="ECO:0000313" key="2">
    <source>
        <dbReference type="EMBL" id="OAT01989.1"/>
    </source>
</evidence>
<name>A0ABX2VXW9_AJEDR</name>
<feature type="signal peptide" evidence="1">
    <location>
        <begin position="1"/>
        <end position="19"/>
    </location>
</feature>
<dbReference type="Proteomes" id="UP000002039">
    <property type="component" value="Unassembled WGS sequence"/>
</dbReference>
<evidence type="ECO:0000313" key="3">
    <source>
        <dbReference type="Proteomes" id="UP000002039"/>
    </source>
</evidence>
<dbReference type="GeneID" id="69032223"/>
<accession>A0ABX2VXW9</accession>